<dbReference type="PANTHER" id="PTHR48094:SF22">
    <property type="entry name" value="DJ-1_PFPI DOMAIN-CONTAINING PROTEIN"/>
    <property type="match status" value="1"/>
</dbReference>
<evidence type="ECO:0000256" key="1">
    <source>
        <dbReference type="SAM" id="SignalP"/>
    </source>
</evidence>
<dbReference type="Gene3D" id="3.40.50.880">
    <property type="match status" value="1"/>
</dbReference>
<protein>
    <submittedName>
        <fullName evidence="2">Type 1 glutamine amidotransferase domain-containing protein</fullName>
    </submittedName>
</protein>
<dbReference type="GO" id="GO:0016740">
    <property type="term" value="F:transferase activity"/>
    <property type="evidence" value="ECO:0007669"/>
    <property type="project" value="UniProtKB-KW"/>
</dbReference>
<evidence type="ECO:0000313" key="5">
    <source>
        <dbReference type="Proteomes" id="UP000271590"/>
    </source>
</evidence>
<dbReference type="EMBL" id="RQXU01000017">
    <property type="protein sequence ID" value="RRH85051.1"/>
    <property type="molecule type" value="Genomic_DNA"/>
</dbReference>
<dbReference type="InterPro" id="IPR029062">
    <property type="entry name" value="Class_I_gatase-like"/>
</dbReference>
<gene>
    <name evidence="2" type="ORF">EH244_23410</name>
    <name evidence="3" type="ORF">EJO66_24820</name>
</gene>
<dbReference type="CDD" id="cd03141">
    <property type="entry name" value="GATase1_Hsp31_like"/>
    <property type="match status" value="1"/>
</dbReference>
<evidence type="ECO:0000313" key="2">
    <source>
        <dbReference type="EMBL" id="RRH85051.1"/>
    </source>
</evidence>
<feature type="chain" id="PRO_5017973362" evidence="1">
    <location>
        <begin position="32"/>
        <end position="290"/>
    </location>
</feature>
<dbReference type="SUPFAM" id="SSF52317">
    <property type="entry name" value="Class I glutamine amidotransferase-like"/>
    <property type="match status" value="1"/>
</dbReference>
<accession>A0A3P3EFI0</accession>
<evidence type="ECO:0000313" key="4">
    <source>
        <dbReference type="Proteomes" id="UP000271137"/>
    </source>
</evidence>
<dbReference type="InterPro" id="IPR032633">
    <property type="entry name" value="ThiJ-like"/>
</dbReference>
<comment type="caution">
    <text evidence="2">The sequence shown here is derived from an EMBL/GenBank/DDBJ whole genome shotgun (WGS) entry which is preliminary data.</text>
</comment>
<dbReference type="AlphaFoldDB" id="A0A3P3EFI0"/>
<keyword evidence="4" id="KW-1185">Reference proteome</keyword>
<name>A0A3P3EFI0_9BURK</name>
<dbReference type="Pfam" id="PF17124">
    <property type="entry name" value="ThiJ_like"/>
    <property type="match status" value="1"/>
</dbReference>
<reference evidence="2 5" key="1">
    <citation type="submission" date="2018-11" db="EMBL/GenBank/DDBJ databases">
        <title>The genome of Variovorax sp T529.</title>
        <authorList>
            <person name="Gao J."/>
        </authorList>
    </citation>
    <scope>NUCLEOTIDE SEQUENCE [LARGE SCALE GENOMIC DNA]</scope>
    <source>
        <strain evidence="2 5">T529</strain>
    </source>
</reference>
<dbReference type="RefSeq" id="WP_124960717.1">
    <property type="nucleotide sequence ID" value="NZ_CBFHCE010000061.1"/>
</dbReference>
<dbReference type="EMBL" id="RXFQ01000017">
    <property type="protein sequence ID" value="RSZ31066.1"/>
    <property type="molecule type" value="Genomic_DNA"/>
</dbReference>
<dbReference type="InterPro" id="IPR050325">
    <property type="entry name" value="Prot/Nucl_acid_deglycase"/>
</dbReference>
<keyword evidence="1" id="KW-0732">Signal</keyword>
<dbReference type="GO" id="GO:0019172">
    <property type="term" value="F:glyoxalase III activity"/>
    <property type="evidence" value="ECO:0007669"/>
    <property type="project" value="TreeGrafter"/>
</dbReference>
<keyword evidence="2" id="KW-0315">Glutamine amidotransferase</keyword>
<dbReference type="Proteomes" id="UP000271137">
    <property type="component" value="Unassembled WGS sequence"/>
</dbReference>
<dbReference type="GO" id="GO:0005737">
    <property type="term" value="C:cytoplasm"/>
    <property type="evidence" value="ECO:0007669"/>
    <property type="project" value="TreeGrafter"/>
</dbReference>
<evidence type="ECO:0000313" key="3">
    <source>
        <dbReference type="EMBL" id="RSZ31066.1"/>
    </source>
</evidence>
<reference evidence="3 4" key="2">
    <citation type="submission" date="2018-12" db="EMBL/GenBank/DDBJ databases">
        <title>The genome sequences of strain 502.</title>
        <authorList>
            <person name="Gao J."/>
            <person name="Sun J."/>
        </authorList>
    </citation>
    <scope>NUCLEOTIDE SEQUENCE [LARGE SCALE GENOMIC DNA]</scope>
    <source>
        <strain evidence="3 4">502</strain>
    </source>
</reference>
<dbReference type="GO" id="GO:0019243">
    <property type="term" value="P:methylglyoxal catabolic process to D-lactate via S-lactoyl-glutathione"/>
    <property type="evidence" value="ECO:0007669"/>
    <property type="project" value="TreeGrafter"/>
</dbReference>
<dbReference type="Proteomes" id="UP000271590">
    <property type="component" value="Unassembled WGS sequence"/>
</dbReference>
<organism evidence="2 5">
    <name type="scientific">Variovorax beijingensis</name>
    <dbReference type="NCBI Taxonomy" id="2496117"/>
    <lineage>
        <taxon>Bacteria</taxon>
        <taxon>Pseudomonadati</taxon>
        <taxon>Pseudomonadota</taxon>
        <taxon>Betaproteobacteria</taxon>
        <taxon>Burkholderiales</taxon>
        <taxon>Comamonadaceae</taxon>
        <taxon>Variovorax</taxon>
    </lineage>
</organism>
<proteinExistence type="predicted"/>
<keyword evidence="2" id="KW-0808">Transferase</keyword>
<sequence>MTSTTASPSVLPLRPLVAAALLGLCALGAQAANVLVVLSDSDHLDLKDGKVFATGFYLNELMQPVKLLLDAGHQVTFATPRGNAPTVDASSVDKMYFDGDVSAMEQHKALLDKLKLTSRTDSPVMSLSRVAQIGYAHFDAVYVPGGHAPMQDLLTSPELGRLLADFHARNKTTALVCHGPIALLSTLSDAQGFTTRLAARGTVGQRPNWIYAGYRMTVISNQEEELAKGLLQGGVMKFYPQTALQLAGGAYSSNKVPFTSNVVSDRELITGQNPASAVGVAKEMLKRLEK</sequence>
<feature type="signal peptide" evidence="1">
    <location>
        <begin position="1"/>
        <end position="31"/>
    </location>
</feature>
<dbReference type="PANTHER" id="PTHR48094">
    <property type="entry name" value="PROTEIN/NUCLEIC ACID DEGLYCASE DJ-1-RELATED"/>
    <property type="match status" value="1"/>
</dbReference>